<dbReference type="Proteomes" id="UP001139207">
    <property type="component" value="Unassembled WGS sequence"/>
</dbReference>
<evidence type="ECO:0000313" key="7">
    <source>
        <dbReference type="Proteomes" id="UP001139207"/>
    </source>
</evidence>
<accession>A0A9X1WKQ3</accession>
<dbReference type="PROSITE" id="PS00041">
    <property type="entry name" value="HTH_ARAC_FAMILY_1"/>
    <property type="match status" value="2"/>
</dbReference>
<comment type="caution">
    <text evidence="6">The sequence shown here is derived from an EMBL/GenBank/DDBJ whole genome shotgun (WGS) entry which is preliminary data.</text>
</comment>
<reference evidence="6" key="1">
    <citation type="submission" date="2022-04" db="EMBL/GenBank/DDBJ databases">
        <title>Corynebacterium kalidii LD5P10.</title>
        <authorList>
            <person name="Sun J.Q."/>
        </authorList>
    </citation>
    <scope>NUCLEOTIDE SEQUENCE</scope>
    <source>
        <strain evidence="6">LD5P10</strain>
    </source>
</reference>
<keyword evidence="1" id="KW-0805">Transcription regulation</keyword>
<dbReference type="InterPro" id="IPR018062">
    <property type="entry name" value="HTH_AraC-typ_CS"/>
</dbReference>
<dbReference type="AlphaFoldDB" id="A0A9X1WKQ3"/>
<dbReference type="Gene3D" id="1.10.10.60">
    <property type="entry name" value="Homeodomain-like"/>
    <property type="match status" value="2"/>
</dbReference>
<evidence type="ECO:0000256" key="2">
    <source>
        <dbReference type="ARBA" id="ARBA00023125"/>
    </source>
</evidence>
<keyword evidence="3" id="KW-0010">Activator</keyword>
<evidence type="ECO:0000256" key="3">
    <source>
        <dbReference type="ARBA" id="ARBA00023159"/>
    </source>
</evidence>
<gene>
    <name evidence="6" type="ORF">MUN33_05770</name>
</gene>
<dbReference type="InterPro" id="IPR050204">
    <property type="entry name" value="AraC_XylS_family_regulators"/>
</dbReference>
<dbReference type="SMART" id="SM00342">
    <property type="entry name" value="HTH_ARAC"/>
    <property type="match status" value="1"/>
</dbReference>
<dbReference type="InterPro" id="IPR018060">
    <property type="entry name" value="HTH_AraC"/>
</dbReference>
<sequence length="273" mass="29917">MATTRTTAPEFHRSTAIPSLELRRSCRENTCYRPHTHDVLSIGLIDEGSSVLTGPLTGPVQLAPGDVVVIPPGHVHSCNPEAGRWRYQMTHLDPAWADDLVRATSGAAGVRVLRSPSVYTQVTNVNDAIAADRPAAELERERRGLADVFRHAEQEESMTVPTMPAPTDGHLAAAQRLQPVLHRLRYDDTTPALDDLAELVGLSRYQLIRAVKQVTGLSPVAWRQNARILEARRMLRSGAAIADTASMLGFTDQSHFHRVFQAHVATTPGSYRG</sequence>
<dbReference type="PANTHER" id="PTHR46796">
    <property type="entry name" value="HTH-TYPE TRANSCRIPTIONAL ACTIVATOR RHAS-RELATED"/>
    <property type="match status" value="1"/>
</dbReference>
<keyword evidence="2" id="KW-0238">DNA-binding</keyword>
<dbReference type="InterPro" id="IPR003313">
    <property type="entry name" value="AraC-bd"/>
</dbReference>
<dbReference type="InterPro" id="IPR009057">
    <property type="entry name" value="Homeodomain-like_sf"/>
</dbReference>
<dbReference type="SUPFAM" id="SSF46689">
    <property type="entry name" value="Homeodomain-like"/>
    <property type="match status" value="2"/>
</dbReference>
<protein>
    <submittedName>
        <fullName evidence="6">AraC family transcriptional regulator</fullName>
    </submittedName>
</protein>
<keyword evidence="7" id="KW-1185">Reference proteome</keyword>
<proteinExistence type="predicted"/>
<evidence type="ECO:0000259" key="5">
    <source>
        <dbReference type="PROSITE" id="PS01124"/>
    </source>
</evidence>
<dbReference type="GO" id="GO:0043565">
    <property type="term" value="F:sequence-specific DNA binding"/>
    <property type="evidence" value="ECO:0007669"/>
    <property type="project" value="InterPro"/>
</dbReference>
<dbReference type="RefSeq" id="WP_244803926.1">
    <property type="nucleotide sequence ID" value="NZ_JALIEA010000011.1"/>
</dbReference>
<dbReference type="PROSITE" id="PS01124">
    <property type="entry name" value="HTH_ARAC_FAMILY_2"/>
    <property type="match status" value="1"/>
</dbReference>
<evidence type="ECO:0000313" key="6">
    <source>
        <dbReference type="EMBL" id="MCJ7858227.1"/>
    </source>
</evidence>
<dbReference type="GO" id="GO:0003700">
    <property type="term" value="F:DNA-binding transcription factor activity"/>
    <property type="evidence" value="ECO:0007669"/>
    <property type="project" value="InterPro"/>
</dbReference>
<name>A0A9X1WKQ3_9CORY</name>
<keyword evidence="4" id="KW-0804">Transcription</keyword>
<organism evidence="6 7">
    <name type="scientific">Corynebacterium kalidii</name>
    <dbReference type="NCBI Taxonomy" id="2931982"/>
    <lineage>
        <taxon>Bacteria</taxon>
        <taxon>Bacillati</taxon>
        <taxon>Actinomycetota</taxon>
        <taxon>Actinomycetes</taxon>
        <taxon>Mycobacteriales</taxon>
        <taxon>Corynebacteriaceae</taxon>
        <taxon>Corynebacterium</taxon>
    </lineage>
</organism>
<evidence type="ECO:0000256" key="4">
    <source>
        <dbReference type="ARBA" id="ARBA00023163"/>
    </source>
</evidence>
<dbReference type="Pfam" id="PF02311">
    <property type="entry name" value="AraC_binding"/>
    <property type="match status" value="1"/>
</dbReference>
<feature type="domain" description="HTH araC/xylS-type" evidence="5">
    <location>
        <begin position="175"/>
        <end position="273"/>
    </location>
</feature>
<dbReference type="Pfam" id="PF12833">
    <property type="entry name" value="HTH_18"/>
    <property type="match status" value="1"/>
</dbReference>
<dbReference type="EMBL" id="JALIEA010000011">
    <property type="protein sequence ID" value="MCJ7858227.1"/>
    <property type="molecule type" value="Genomic_DNA"/>
</dbReference>
<dbReference type="SUPFAM" id="SSF51215">
    <property type="entry name" value="Regulatory protein AraC"/>
    <property type="match status" value="1"/>
</dbReference>
<dbReference type="InterPro" id="IPR037923">
    <property type="entry name" value="HTH-like"/>
</dbReference>
<evidence type="ECO:0000256" key="1">
    <source>
        <dbReference type="ARBA" id="ARBA00023015"/>
    </source>
</evidence>